<dbReference type="Gene3D" id="1.10.10.10">
    <property type="entry name" value="Winged helix-like DNA-binding domain superfamily/Winged helix DNA-binding domain"/>
    <property type="match status" value="1"/>
</dbReference>
<dbReference type="InterPro" id="IPR011991">
    <property type="entry name" value="ArsR-like_HTH"/>
</dbReference>
<gene>
    <name evidence="5" type="ORF">EV138_1466</name>
</gene>
<organism evidence="5 6">
    <name type="scientific">Kribbella voronezhensis</name>
    <dbReference type="NCBI Taxonomy" id="2512212"/>
    <lineage>
        <taxon>Bacteria</taxon>
        <taxon>Bacillati</taxon>
        <taxon>Actinomycetota</taxon>
        <taxon>Actinomycetes</taxon>
        <taxon>Propionibacteriales</taxon>
        <taxon>Kribbellaceae</taxon>
        <taxon>Kribbella</taxon>
    </lineage>
</organism>
<dbReference type="OrthoDB" id="3396564at2"/>
<dbReference type="RefSeq" id="WP_133977633.1">
    <property type="nucleotide sequence ID" value="NZ_SOCE01000001.1"/>
</dbReference>
<dbReference type="InterPro" id="IPR045981">
    <property type="entry name" value="DUF5937"/>
</dbReference>
<evidence type="ECO:0000256" key="1">
    <source>
        <dbReference type="ARBA" id="ARBA00023015"/>
    </source>
</evidence>
<sequence length="359" mass="39138">MVTSVDIAGVPADRIRIAPSPLAELGAVLHVLAEPQHHPGAAGAMAKIAAALPAELAPDLEEFGLLWRSGRADFLFPPDPRPTLREELDDVDHLDDERWVAAALAAHRAASPAPQLWSPLRDAIVRQRALAAARARGPQQAAWAERVLTDPPAERDRVRRFLLACESAFFGKVWESVRPALAEEADRRRFELAREGIGALGRISPALSVDTERGLLTVDKLQDQSADARGGGMTLIPSAYGAPHLTIVYATGWQPVLHYPAPGWDPRPVLRVDELDARLTALAHPLRLRFCRTLARGPHTTGELADFWQVTAPEVSRHLAVLKAAGLLISARRGRYVTYRLDLEACTGLGQQLLDVLGR</sequence>
<evidence type="ECO:0000256" key="2">
    <source>
        <dbReference type="ARBA" id="ARBA00023125"/>
    </source>
</evidence>
<dbReference type="NCBIfam" id="NF033788">
    <property type="entry name" value="HTH_metalloreg"/>
    <property type="match status" value="1"/>
</dbReference>
<dbReference type="SUPFAM" id="SSF46785">
    <property type="entry name" value="Winged helix' DNA-binding domain"/>
    <property type="match status" value="1"/>
</dbReference>
<dbReference type="GO" id="GO:0003700">
    <property type="term" value="F:DNA-binding transcription factor activity"/>
    <property type="evidence" value="ECO:0007669"/>
    <property type="project" value="InterPro"/>
</dbReference>
<evidence type="ECO:0000313" key="6">
    <source>
        <dbReference type="Proteomes" id="UP000295151"/>
    </source>
</evidence>
<dbReference type="Proteomes" id="UP000295151">
    <property type="component" value="Unassembled WGS sequence"/>
</dbReference>
<evidence type="ECO:0000313" key="5">
    <source>
        <dbReference type="EMBL" id="TDU87929.1"/>
    </source>
</evidence>
<accession>A0A4R7T8E8</accession>
<feature type="domain" description="HTH arsR-type" evidence="4">
    <location>
        <begin position="267"/>
        <end position="359"/>
    </location>
</feature>
<dbReference type="AlphaFoldDB" id="A0A4R7T8E8"/>
<dbReference type="SMART" id="SM00418">
    <property type="entry name" value="HTH_ARSR"/>
    <property type="match status" value="1"/>
</dbReference>
<dbReference type="PRINTS" id="PR00778">
    <property type="entry name" value="HTHARSR"/>
</dbReference>
<dbReference type="Pfam" id="PF19361">
    <property type="entry name" value="DUF5937"/>
    <property type="match status" value="1"/>
</dbReference>
<dbReference type="InterPro" id="IPR001845">
    <property type="entry name" value="HTH_ArsR_DNA-bd_dom"/>
</dbReference>
<protein>
    <submittedName>
        <fullName evidence="5">DNA-binding transcriptional ArsR family regulator</fullName>
    </submittedName>
</protein>
<dbReference type="EMBL" id="SOCE01000001">
    <property type="protein sequence ID" value="TDU87929.1"/>
    <property type="molecule type" value="Genomic_DNA"/>
</dbReference>
<dbReference type="InterPro" id="IPR036388">
    <property type="entry name" value="WH-like_DNA-bd_sf"/>
</dbReference>
<keyword evidence="3" id="KW-0804">Transcription</keyword>
<dbReference type="PROSITE" id="PS50987">
    <property type="entry name" value="HTH_ARSR_2"/>
    <property type="match status" value="1"/>
</dbReference>
<dbReference type="CDD" id="cd00090">
    <property type="entry name" value="HTH_ARSR"/>
    <property type="match status" value="1"/>
</dbReference>
<keyword evidence="2 5" id="KW-0238">DNA-binding</keyword>
<reference evidence="5 6" key="1">
    <citation type="submission" date="2019-03" db="EMBL/GenBank/DDBJ databases">
        <title>Genomic Encyclopedia of Type Strains, Phase III (KMG-III): the genomes of soil and plant-associated and newly described type strains.</title>
        <authorList>
            <person name="Whitman W."/>
        </authorList>
    </citation>
    <scope>NUCLEOTIDE SEQUENCE [LARGE SCALE GENOMIC DNA]</scope>
    <source>
        <strain evidence="5 6">VKM Ac-2575</strain>
    </source>
</reference>
<name>A0A4R7T8E8_9ACTN</name>
<evidence type="ECO:0000256" key="3">
    <source>
        <dbReference type="ARBA" id="ARBA00023163"/>
    </source>
</evidence>
<comment type="caution">
    <text evidence="5">The sequence shown here is derived from an EMBL/GenBank/DDBJ whole genome shotgun (WGS) entry which is preliminary data.</text>
</comment>
<dbReference type="PANTHER" id="PTHR33154:SF33">
    <property type="entry name" value="TRANSCRIPTIONAL REPRESSOR SDPR"/>
    <property type="match status" value="1"/>
</dbReference>
<dbReference type="InterPro" id="IPR036390">
    <property type="entry name" value="WH_DNA-bd_sf"/>
</dbReference>
<dbReference type="GO" id="GO:0003677">
    <property type="term" value="F:DNA binding"/>
    <property type="evidence" value="ECO:0007669"/>
    <property type="project" value="UniProtKB-KW"/>
</dbReference>
<dbReference type="PANTHER" id="PTHR33154">
    <property type="entry name" value="TRANSCRIPTIONAL REGULATOR, ARSR FAMILY"/>
    <property type="match status" value="1"/>
</dbReference>
<dbReference type="InterPro" id="IPR051081">
    <property type="entry name" value="HTH_MetalResp_TranReg"/>
</dbReference>
<dbReference type="Pfam" id="PF12840">
    <property type="entry name" value="HTH_20"/>
    <property type="match status" value="1"/>
</dbReference>
<keyword evidence="6" id="KW-1185">Reference proteome</keyword>
<keyword evidence="1" id="KW-0805">Transcription regulation</keyword>
<evidence type="ECO:0000259" key="4">
    <source>
        <dbReference type="PROSITE" id="PS50987"/>
    </source>
</evidence>
<proteinExistence type="predicted"/>